<evidence type="ECO:0000259" key="1">
    <source>
        <dbReference type="PROSITE" id="PS51886"/>
    </source>
</evidence>
<sequence>MIIKPKHAIILAKWTQRKETNARISKDEYNFNLTYRGSRDGFNISTMRSKCNGQGACILVIKIKENGTIIGGYNPLGWSYRNNNNGYNNGYGYNYNQYYWGNTTESFIFSLGDGKDLKKFKISRVTSPSNATYDLNYNNINMTLNFGNSDLVINGTNGSCNQSHYESSILDVNNFSIEEMEIFKFY</sequence>
<evidence type="ECO:0000313" key="2">
    <source>
        <dbReference type="EMBL" id="RIA93813.1"/>
    </source>
</evidence>
<proteinExistence type="predicted"/>
<dbReference type="PROSITE" id="PS51886">
    <property type="entry name" value="TLDC"/>
    <property type="match status" value="1"/>
</dbReference>
<name>A0A397T6J6_9GLOM</name>
<dbReference type="SMART" id="SM00584">
    <property type="entry name" value="TLDc"/>
    <property type="match status" value="1"/>
</dbReference>
<comment type="caution">
    <text evidence="2">The sequence shown here is derived from an EMBL/GenBank/DDBJ whole genome shotgun (WGS) entry which is preliminary data.</text>
</comment>
<organism evidence="2 3">
    <name type="scientific">Glomus cerebriforme</name>
    <dbReference type="NCBI Taxonomy" id="658196"/>
    <lineage>
        <taxon>Eukaryota</taxon>
        <taxon>Fungi</taxon>
        <taxon>Fungi incertae sedis</taxon>
        <taxon>Mucoromycota</taxon>
        <taxon>Glomeromycotina</taxon>
        <taxon>Glomeromycetes</taxon>
        <taxon>Glomerales</taxon>
        <taxon>Glomeraceae</taxon>
        <taxon>Glomus</taxon>
    </lineage>
</organism>
<protein>
    <recommendedName>
        <fullName evidence="1">TLDc domain-containing protein</fullName>
    </recommendedName>
</protein>
<gene>
    <name evidence="2" type="ORF">C1645_818898</name>
</gene>
<dbReference type="OrthoDB" id="298084at2759"/>
<dbReference type="InterPro" id="IPR006571">
    <property type="entry name" value="TLDc_dom"/>
</dbReference>
<dbReference type="PANTHER" id="PTHR23354">
    <property type="entry name" value="NUCLEOLAR PROTEIN 7/ESTROGEN RECEPTOR COACTIVATOR-RELATED"/>
    <property type="match status" value="1"/>
</dbReference>
<reference evidence="2 3" key="1">
    <citation type="submission" date="2018-06" db="EMBL/GenBank/DDBJ databases">
        <title>Comparative genomics reveals the genomic features of Rhizophagus irregularis, R. cerebriforme, R. diaphanum and Gigaspora rosea, and their symbiotic lifestyle signature.</title>
        <authorList>
            <person name="Morin E."/>
            <person name="San Clemente H."/>
            <person name="Chen E.C.H."/>
            <person name="De La Providencia I."/>
            <person name="Hainaut M."/>
            <person name="Kuo A."/>
            <person name="Kohler A."/>
            <person name="Murat C."/>
            <person name="Tang N."/>
            <person name="Roy S."/>
            <person name="Loubradou J."/>
            <person name="Henrissat B."/>
            <person name="Grigoriev I.V."/>
            <person name="Corradi N."/>
            <person name="Roux C."/>
            <person name="Martin F.M."/>
        </authorList>
    </citation>
    <scope>NUCLEOTIDE SEQUENCE [LARGE SCALE GENOMIC DNA]</scope>
    <source>
        <strain evidence="2 3">DAOM 227022</strain>
    </source>
</reference>
<feature type="domain" description="TLDc" evidence="1">
    <location>
        <begin position="1"/>
        <end position="186"/>
    </location>
</feature>
<keyword evidence="3" id="KW-1185">Reference proteome</keyword>
<dbReference type="Pfam" id="PF07534">
    <property type="entry name" value="TLD"/>
    <property type="match status" value="1"/>
</dbReference>
<accession>A0A397T6J6</accession>
<dbReference type="EMBL" id="QKYT01000096">
    <property type="protein sequence ID" value="RIA93813.1"/>
    <property type="molecule type" value="Genomic_DNA"/>
</dbReference>
<dbReference type="AlphaFoldDB" id="A0A397T6J6"/>
<dbReference type="Proteomes" id="UP000265703">
    <property type="component" value="Unassembled WGS sequence"/>
</dbReference>
<evidence type="ECO:0000313" key="3">
    <source>
        <dbReference type="Proteomes" id="UP000265703"/>
    </source>
</evidence>